<evidence type="ECO:0000313" key="3">
    <source>
        <dbReference type="Proteomes" id="UP000009097"/>
    </source>
</evidence>
<dbReference type="OrthoDB" id="5092287at2759"/>
<name>A0A0J9WMU5_FUSO4</name>
<dbReference type="KEGG" id="fox:FOXG_19578"/>
<reference evidence="2" key="2">
    <citation type="journal article" date="2010" name="Nature">
        <title>Comparative genomics reveals mobile pathogenicity chromosomes in Fusarium.</title>
        <authorList>
            <person name="Ma L.J."/>
            <person name="van der Does H.C."/>
            <person name="Borkovich K.A."/>
            <person name="Coleman J.J."/>
            <person name="Daboussi M.J."/>
            <person name="Di Pietro A."/>
            <person name="Dufresne M."/>
            <person name="Freitag M."/>
            <person name="Grabherr M."/>
            <person name="Henrissat B."/>
            <person name="Houterman P.M."/>
            <person name="Kang S."/>
            <person name="Shim W.B."/>
            <person name="Woloshuk C."/>
            <person name="Xie X."/>
            <person name="Xu J.R."/>
            <person name="Antoniw J."/>
            <person name="Baker S.E."/>
            <person name="Bluhm B.H."/>
            <person name="Breakspear A."/>
            <person name="Brown D.W."/>
            <person name="Butchko R.A."/>
            <person name="Chapman S."/>
            <person name="Coulson R."/>
            <person name="Coutinho P.M."/>
            <person name="Danchin E.G."/>
            <person name="Diener A."/>
            <person name="Gale L.R."/>
            <person name="Gardiner D.M."/>
            <person name="Goff S."/>
            <person name="Hammond-Kosack K.E."/>
            <person name="Hilburn K."/>
            <person name="Hua-Van A."/>
            <person name="Jonkers W."/>
            <person name="Kazan K."/>
            <person name="Kodira C.D."/>
            <person name="Koehrsen M."/>
            <person name="Kumar L."/>
            <person name="Lee Y.H."/>
            <person name="Li L."/>
            <person name="Manners J.M."/>
            <person name="Miranda-Saavedra D."/>
            <person name="Mukherjee M."/>
            <person name="Park G."/>
            <person name="Park J."/>
            <person name="Park S.Y."/>
            <person name="Proctor R.H."/>
            <person name="Regev A."/>
            <person name="Ruiz-Roldan M.C."/>
            <person name="Sain D."/>
            <person name="Sakthikumar S."/>
            <person name="Sykes S."/>
            <person name="Schwartz D.C."/>
            <person name="Turgeon B.G."/>
            <person name="Wapinski I."/>
            <person name="Yoder O."/>
            <person name="Young S."/>
            <person name="Zeng Q."/>
            <person name="Zhou S."/>
            <person name="Galagan J."/>
            <person name="Cuomo C.A."/>
            <person name="Kistler H.C."/>
            <person name="Rep M."/>
        </authorList>
    </citation>
    <scope>NUCLEOTIDE SEQUENCE [LARGE SCALE GENOMIC DNA]</scope>
    <source>
        <strain evidence="2">4287</strain>
    </source>
</reference>
<feature type="region of interest" description="Disordered" evidence="1">
    <location>
        <begin position="151"/>
        <end position="174"/>
    </location>
</feature>
<dbReference type="RefSeq" id="XP_018244187.1">
    <property type="nucleotide sequence ID" value="XM_018399822.1"/>
</dbReference>
<dbReference type="GeneID" id="28960284"/>
<evidence type="ECO:0000313" key="2">
    <source>
        <dbReference type="EMBL" id="KNB06142.1"/>
    </source>
</evidence>
<dbReference type="Proteomes" id="UP000009097">
    <property type="component" value="Unassembled WGS sequence"/>
</dbReference>
<accession>A0A0J9WMU5</accession>
<organism evidence="2 3">
    <name type="scientific">Fusarium oxysporum f. sp. lycopersici (strain 4287 / CBS 123668 / FGSC 9935 / NRRL 34936)</name>
    <name type="common">Fusarium vascular wilt of tomato</name>
    <dbReference type="NCBI Taxonomy" id="426428"/>
    <lineage>
        <taxon>Eukaryota</taxon>
        <taxon>Fungi</taxon>
        <taxon>Dikarya</taxon>
        <taxon>Ascomycota</taxon>
        <taxon>Pezizomycotina</taxon>
        <taxon>Sordariomycetes</taxon>
        <taxon>Hypocreomycetidae</taxon>
        <taxon>Hypocreales</taxon>
        <taxon>Nectriaceae</taxon>
        <taxon>Fusarium</taxon>
        <taxon>Fusarium oxysporum species complex</taxon>
    </lineage>
</organism>
<dbReference type="VEuPathDB" id="FungiDB:FOXG_19578"/>
<evidence type="ECO:0008006" key="4">
    <source>
        <dbReference type="Google" id="ProtNLM"/>
    </source>
</evidence>
<evidence type="ECO:0000256" key="1">
    <source>
        <dbReference type="SAM" id="MobiDB-lite"/>
    </source>
</evidence>
<sequence>MHCIPTKDGKFSWKDNALVLFLTTVFREGNQVIGGRRWPAGSSAANRAAREVFGSELGKDLRVPLGIDEYSHHTNGVDTGDQLRSYNQYSRPIRRGGWQSIAWNFLLEVILVNSFLLQIWGEPEWKAFESQYQWRRHLSAQLIQRFGSSVQARRHARPRRVSDKRNDRIPWARA</sequence>
<reference evidence="2" key="1">
    <citation type="submission" date="2007-04" db="EMBL/GenBank/DDBJ databases">
        <authorList>
            <consortium name="The Broad Institute Genome Sequencing Platform"/>
            <person name="Birren B."/>
            <person name="Lander E."/>
            <person name="Galagan J."/>
            <person name="Nusbaum C."/>
            <person name="Devon K."/>
            <person name="Ma L.-J."/>
            <person name="Jaffe D."/>
            <person name="Butler J."/>
            <person name="Alvarez P."/>
            <person name="Gnerre S."/>
            <person name="Grabherr M."/>
            <person name="Kleber M."/>
            <person name="Mauceli E."/>
            <person name="Brockman W."/>
            <person name="MacCallum I.A."/>
            <person name="Young S."/>
            <person name="LaButti K."/>
            <person name="DeCaprio D."/>
            <person name="Crawford M."/>
            <person name="Koehrsen M."/>
            <person name="Engels R."/>
            <person name="Montgomery P."/>
            <person name="Pearson M."/>
            <person name="Howarth C."/>
            <person name="Larson L."/>
            <person name="White J."/>
            <person name="O'Leary S."/>
            <person name="Kodira C."/>
            <person name="Zeng Q."/>
            <person name="Yandava C."/>
            <person name="Alvarado L."/>
            <person name="Kistler C."/>
            <person name="Shim W.-B."/>
            <person name="Kang S."/>
            <person name="Woloshuk C."/>
        </authorList>
    </citation>
    <scope>NUCLEOTIDE SEQUENCE</scope>
    <source>
        <strain evidence="2">4287</strain>
    </source>
</reference>
<feature type="compositionally biased region" description="Basic and acidic residues" evidence="1">
    <location>
        <begin position="160"/>
        <end position="174"/>
    </location>
</feature>
<dbReference type="EMBL" id="DS231704">
    <property type="protein sequence ID" value="KNB06142.1"/>
    <property type="molecule type" value="Genomic_DNA"/>
</dbReference>
<dbReference type="AlphaFoldDB" id="A0A0J9WMU5"/>
<proteinExistence type="predicted"/>
<protein>
    <recommendedName>
        <fullName evidence="4">PiggyBac transposable element-derived protein domain-containing protein</fullName>
    </recommendedName>
</protein>
<gene>
    <name evidence="2" type="ORF">FOXG_19578</name>
</gene>